<evidence type="ECO:0000256" key="1">
    <source>
        <dbReference type="ARBA" id="ARBA00004613"/>
    </source>
</evidence>
<keyword evidence="2" id="KW-0964">Secreted</keyword>
<evidence type="ECO:0000313" key="4">
    <source>
        <dbReference type="EMBL" id="MBB3111639.1"/>
    </source>
</evidence>
<keyword evidence="3" id="KW-0732">Signal</keyword>
<organism evidence="4 5">
    <name type="scientific">Paenibacillus phyllosphaerae</name>
    <dbReference type="NCBI Taxonomy" id="274593"/>
    <lineage>
        <taxon>Bacteria</taxon>
        <taxon>Bacillati</taxon>
        <taxon>Bacillota</taxon>
        <taxon>Bacilli</taxon>
        <taxon>Bacillales</taxon>
        <taxon>Paenibacillaceae</taxon>
        <taxon>Paenibacillus</taxon>
    </lineage>
</organism>
<comment type="subcellular location">
    <subcellularLocation>
        <location evidence="1">Secreted</location>
    </subcellularLocation>
</comment>
<sequence>MSRGMESSFAVRVSVPDAGCPYEINLARNSAINYLTSRGLTMHNWMKKLMVGGIAAAALLTVANRIEAPSANAAAKAYYVAPTGKDSNAGTKQSPWKTLQYAADTVQPGSTVYVRGGVYKQKLKISRSGSKSGGAITFANYPKETAVLDGTGLAVNGQEGLIEIDDASYITIQGLVIRNFTTAKKEQMPIGIFVYGSGTDIKIAGNKVYAIKHTVAVDRDLAGRDAHGIAVYGNEAPDAIRRLTIDGNELYGLVLGSSEALAINGNVDTFSVTNNSVHDSDNIGIDLIGFEGVSPDERYDQVRNGIVRGNKVYNITANYNPSYGRTLPNKSYSAGGIYVDGGKDSVIERNYSFGNDIGIELASEHYGKATSGITVRSNVVYSNRYTGIAMGGYDEDRGSTVGSVIINNTLYNNNTLNDGSGQMLLQNNARNNVIMNNIIHAGQSDVFIYNEYTSNTGNVVDYNLYFSPAGKADSFWTWKNKEYTGLEAYRKATGNDKHSLFIDPKFVNARIANLHLQKNSPAIDAGTAHKSIANTLDIDGNKRIQGAKVNIGADE</sequence>
<keyword evidence="5" id="KW-1185">Reference proteome</keyword>
<proteinExistence type="predicted"/>
<reference evidence="4 5" key="1">
    <citation type="submission" date="2020-08" db="EMBL/GenBank/DDBJ databases">
        <title>Genomic Encyclopedia of Type Strains, Phase III (KMG-III): the genomes of soil and plant-associated and newly described type strains.</title>
        <authorList>
            <person name="Whitman W."/>
        </authorList>
    </citation>
    <scope>NUCLEOTIDE SEQUENCE [LARGE SCALE GENOMIC DNA]</scope>
    <source>
        <strain evidence="4 5">CECT 5862</strain>
    </source>
</reference>
<protein>
    <recommendedName>
        <fullName evidence="6">Right handed beta helix domain-containing protein</fullName>
    </recommendedName>
</protein>
<dbReference type="InterPro" id="IPR011050">
    <property type="entry name" value="Pectin_lyase_fold/virulence"/>
</dbReference>
<dbReference type="PANTHER" id="PTHR40088:SF2">
    <property type="entry name" value="SECRETED SUGAR HYDROLASE"/>
    <property type="match status" value="1"/>
</dbReference>
<dbReference type="InterPro" id="IPR006626">
    <property type="entry name" value="PbH1"/>
</dbReference>
<dbReference type="EMBL" id="JACHXK010000008">
    <property type="protein sequence ID" value="MBB3111639.1"/>
    <property type="molecule type" value="Genomic_DNA"/>
</dbReference>
<comment type="caution">
    <text evidence="4">The sequence shown here is derived from an EMBL/GenBank/DDBJ whole genome shotgun (WGS) entry which is preliminary data.</text>
</comment>
<evidence type="ECO:0008006" key="6">
    <source>
        <dbReference type="Google" id="ProtNLM"/>
    </source>
</evidence>
<accession>A0A7W5B038</accession>
<dbReference type="AlphaFoldDB" id="A0A7W5B038"/>
<evidence type="ECO:0000256" key="3">
    <source>
        <dbReference type="ARBA" id="ARBA00022729"/>
    </source>
</evidence>
<dbReference type="InterPro" id="IPR052052">
    <property type="entry name" value="Polysaccharide_Lyase_9"/>
</dbReference>
<dbReference type="InterPro" id="IPR012334">
    <property type="entry name" value="Pectin_lyas_fold"/>
</dbReference>
<dbReference type="Proteomes" id="UP000570361">
    <property type="component" value="Unassembled WGS sequence"/>
</dbReference>
<evidence type="ECO:0000313" key="5">
    <source>
        <dbReference type="Proteomes" id="UP000570361"/>
    </source>
</evidence>
<dbReference type="Gene3D" id="2.160.20.10">
    <property type="entry name" value="Single-stranded right-handed beta-helix, Pectin lyase-like"/>
    <property type="match status" value="1"/>
</dbReference>
<dbReference type="NCBIfam" id="NF041518">
    <property type="entry name" value="choice_anch_Q"/>
    <property type="match status" value="1"/>
</dbReference>
<dbReference type="SUPFAM" id="SSF51126">
    <property type="entry name" value="Pectin lyase-like"/>
    <property type="match status" value="1"/>
</dbReference>
<name>A0A7W5B038_9BACL</name>
<dbReference type="InterPro" id="IPR059226">
    <property type="entry name" value="Choice_anch_Q_dom"/>
</dbReference>
<gene>
    <name evidence="4" type="ORF">FHS18_003707</name>
</gene>
<dbReference type="GO" id="GO:0005576">
    <property type="term" value="C:extracellular region"/>
    <property type="evidence" value="ECO:0007669"/>
    <property type="project" value="UniProtKB-SubCell"/>
</dbReference>
<evidence type="ECO:0000256" key="2">
    <source>
        <dbReference type="ARBA" id="ARBA00022525"/>
    </source>
</evidence>
<dbReference type="GO" id="GO:0016837">
    <property type="term" value="F:carbon-oxygen lyase activity, acting on polysaccharides"/>
    <property type="evidence" value="ECO:0007669"/>
    <property type="project" value="TreeGrafter"/>
</dbReference>
<dbReference type="SMART" id="SM00710">
    <property type="entry name" value="PbH1"/>
    <property type="match status" value="7"/>
</dbReference>
<dbReference type="PANTHER" id="PTHR40088">
    <property type="entry name" value="PECTATE LYASE (EUROFUNG)"/>
    <property type="match status" value="1"/>
</dbReference>